<evidence type="ECO:0000256" key="3">
    <source>
        <dbReference type="ARBA" id="ARBA00022801"/>
    </source>
</evidence>
<accession>A0A2U8BS82</accession>
<feature type="binding site" evidence="5">
    <location>
        <position position="46"/>
    </location>
    <ligand>
        <name>substrate</name>
    </ligand>
</feature>
<feature type="binding site" evidence="5">
    <location>
        <position position="20"/>
    </location>
    <ligand>
        <name>substrate</name>
    </ligand>
</feature>
<dbReference type="SUPFAM" id="SSF50324">
    <property type="entry name" value="Inorganic pyrophosphatase"/>
    <property type="match status" value="1"/>
</dbReference>
<dbReference type="GO" id="GO:0004427">
    <property type="term" value="F:inorganic diphosphate phosphatase activity"/>
    <property type="evidence" value="ECO:0007669"/>
    <property type="project" value="UniProtKB-UniRule"/>
</dbReference>
<dbReference type="InterPro" id="IPR036649">
    <property type="entry name" value="Pyrophosphatase_sf"/>
</dbReference>
<gene>
    <name evidence="5" type="primary">ppa</name>
    <name evidence="6" type="ORF">Fsol_00342</name>
</gene>
<comment type="cofactor">
    <cofactor evidence="1 5">
        <name>Mg(2+)</name>
        <dbReference type="ChEBI" id="CHEBI:18420"/>
    </cofactor>
</comment>
<comment type="similarity">
    <text evidence="5">Belongs to the PPase family.</text>
</comment>
<dbReference type="PROSITE" id="PS00387">
    <property type="entry name" value="PPASE"/>
    <property type="match status" value="1"/>
</dbReference>
<dbReference type="GO" id="GO:0000287">
    <property type="term" value="F:magnesium ion binding"/>
    <property type="evidence" value="ECO:0007669"/>
    <property type="project" value="UniProtKB-UniRule"/>
</dbReference>
<comment type="subcellular location">
    <subcellularLocation>
        <location evidence="5">Cytoplasm</location>
    </subcellularLocation>
</comment>
<dbReference type="GO" id="GO:0006796">
    <property type="term" value="P:phosphate-containing compound metabolic process"/>
    <property type="evidence" value="ECO:0007669"/>
    <property type="project" value="InterPro"/>
</dbReference>
<comment type="subunit">
    <text evidence="5">Homohexamer.</text>
</comment>
<feature type="binding site" evidence="5">
    <location>
        <position position="132"/>
    </location>
    <ligand>
        <name>substrate</name>
    </ligand>
</feature>
<sequence>MNDAKEFDIMIEIKRGSNVKYEFDADYRCLRLDRILPTSMVFPVSYGFFTEVKGEDGDPLDALLMSSSDISNGIVIKGRVIGVMRMEDEKGIDDKILLVPSKKIDKMMSHVDSYLSLNAELLEQIEHFFTHYKDMEKKDGKWVKVLGWRDSNEAFRIIEDCLQKYGPQKFM</sequence>
<feature type="binding site" evidence="5">
    <location>
        <position position="93"/>
    </location>
    <ligand>
        <name>Mg(2+)</name>
        <dbReference type="ChEBI" id="CHEBI:18420"/>
        <label>1</label>
    </ligand>
</feature>
<dbReference type="InterPro" id="IPR008162">
    <property type="entry name" value="Pyrophosphatase"/>
</dbReference>
<keyword evidence="5" id="KW-0963">Cytoplasm</keyword>
<dbReference type="Gene3D" id="3.90.80.10">
    <property type="entry name" value="Inorganic pyrophosphatase"/>
    <property type="match status" value="1"/>
</dbReference>
<dbReference type="OrthoDB" id="5187599at2"/>
<evidence type="ECO:0000256" key="4">
    <source>
        <dbReference type="ARBA" id="ARBA00022842"/>
    </source>
</evidence>
<keyword evidence="4 5" id="KW-0460">Magnesium</keyword>
<feature type="binding site" evidence="5">
    <location>
        <position position="61"/>
    </location>
    <ligand>
        <name>Mg(2+)</name>
        <dbReference type="ChEBI" id="CHEBI:18420"/>
        <label>2</label>
    </ligand>
</feature>
<feature type="binding site" evidence="5">
    <location>
        <position position="56"/>
    </location>
    <ligand>
        <name>Mg(2+)</name>
        <dbReference type="ChEBI" id="CHEBI:18420"/>
        <label>1</label>
    </ligand>
</feature>
<evidence type="ECO:0000256" key="1">
    <source>
        <dbReference type="ARBA" id="ARBA00001946"/>
    </source>
</evidence>
<comment type="function">
    <text evidence="5">Catalyzes the hydrolysis of inorganic pyrophosphate (PPi) forming two phosphate ions.</text>
</comment>
<dbReference type="AlphaFoldDB" id="A0A2U8BS82"/>
<reference evidence="6 7" key="1">
    <citation type="journal article" date="2018" name="Genome Biol. Evol.">
        <title>The Genome Sequence of "Candidatus Fokinia solitaria": Insights on Reductive Evolution in Rickettsiales.</title>
        <authorList>
            <person name="Floriano A.M."/>
            <person name="Castelli M."/>
            <person name="Krenek S."/>
            <person name="Berendonk T.U."/>
            <person name="Bazzocchi C."/>
            <person name="Petroni G."/>
            <person name="Sassera D."/>
        </authorList>
    </citation>
    <scope>NUCLEOTIDE SEQUENCE [LARGE SCALE GENOMIC DNA]</scope>
    <source>
        <strain evidence="6">Rio ETE_ALG 3VII</strain>
    </source>
</reference>
<keyword evidence="7" id="KW-1185">Reference proteome</keyword>
<dbReference type="RefSeq" id="WP_108673173.1">
    <property type="nucleotide sequence ID" value="NZ_CP025989.1"/>
</dbReference>
<dbReference type="Pfam" id="PF00719">
    <property type="entry name" value="Pyrophosphatase"/>
    <property type="match status" value="1"/>
</dbReference>
<dbReference type="GO" id="GO:0005737">
    <property type="term" value="C:cytoplasm"/>
    <property type="evidence" value="ECO:0007669"/>
    <property type="project" value="UniProtKB-SubCell"/>
</dbReference>
<feature type="binding site" evidence="5">
    <location>
        <position position="61"/>
    </location>
    <ligand>
        <name>Mg(2+)</name>
        <dbReference type="ChEBI" id="CHEBI:18420"/>
        <label>1</label>
    </ligand>
</feature>
<dbReference type="Proteomes" id="UP000244519">
    <property type="component" value="Chromosome"/>
</dbReference>
<dbReference type="HAMAP" id="MF_00209">
    <property type="entry name" value="Inorganic_PPase"/>
    <property type="match status" value="1"/>
</dbReference>
<dbReference type="KEGG" id="fso:Fsol_00342"/>
<dbReference type="PANTHER" id="PTHR10286">
    <property type="entry name" value="INORGANIC PYROPHOSPHATASE"/>
    <property type="match status" value="1"/>
</dbReference>
<dbReference type="EMBL" id="CP025989">
    <property type="protein sequence ID" value="AWD33140.1"/>
    <property type="molecule type" value="Genomic_DNA"/>
</dbReference>
<proteinExistence type="inferred from homology"/>
<organism evidence="6 7">
    <name type="scientific">Candidatus Fokinia solitaria</name>
    <dbReference type="NCBI Taxonomy" id="1802984"/>
    <lineage>
        <taxon>Bacteria</taxon>
        <taxon>Pseudomonadati</taxon>
        <taxon>Pseudomonadota</taxon>
        <taxon>Alphaproteobacteria</taxon>
        <taxon>Rickettsiales</taxon>
        <taxon>Candidatus Midichloriaceae</taxon>
        <taxon>Candidatus Fokinia</taxon>
    </lineage>
</organism>
<evidence type="ECO:0000256" key="5">
    <source>
        <dbReference type="HAMAP-Rule" id="MF_00209"/>
    </source>
</evidence>
<dbReference type="CDD" id="cd00412">
    <property type="entry name" value="pyrophosphatase"/>
    <property type="match status" value="1"/>
</dbReference>
<feature type="binding site" evidence="5">
    <location>
        <position position="34"/>
    </location>
    <ligand>
        <name>substrate</name>
    </ligand>
</feature>
<evidence type="ECO:0000256" key="2">
    <source>
        <dbReference type="ARBA" id="ARBA00022723"/>
    </source>
</evidence>
<keyword evidence="2 5" id="KW-0479">Metal-binding</keyword>
<evidence type="ECO:0000313" key="6">
    <source>
        <dbReference type="EMBL" id="AWD33140.1"/>
    </source>
</evidence>
<evidence type="ECO:0000313" key="7">
    <source>
        <dbReference type="Proteomes" id="UP000244519"/>
    </source>
</evidence>
<comment type="catalytic activity">
    <reaction evidence="5">
        <text>diphosphate + H2O = 2 phosphate + H(+)</text>
        <dbReference type="Rhea" id="RHEA:24576"/>
        <dbReference type="ChEBI" id="CHEBI:15377"/>
        <dbReference type="ChEBI" id="CHEBI:15378"/>
        <dbReference type="ChEBI" id="CHEBI:33019"/>
        <dbReference type="ChEBI" id="CHEBI:43474"/>
        <dbReference type="EC" id="3.6.1.1"/>
    </reaction>
</comment>
<dbReference type="EC" id="3.6.1.1" evidence="5"/>
<keyword evidence="3 5" id="KW-0378">Hydrolase</keyword>
<protein>
    <recommendedName>
        <fullName evidence="5">Inorganic pyrophosphatase</fullName>
        <ecNumber evidence="5">3.6.1.1</ecNumber>
    </recommendedName>
    <alternativeName>
        <fullName evidence="5">Pyrophosphate phospho-hydrolase</fullName>
        <shortName evidence="5">PPase</shortName>
    </alternativeName>
</protein>
<name>A0A2U8BS82_9RICK</name>